<dbReference type="GeneID" id="35440937"/>
<dbReference type="PROSITE" id="PS50012">
    <property type="entry name" value="RCC1_3"/>
    <property type="match status" value="2"/>
</dbReference>
<dbReference type="STRING" id="1340429.A0A2G4T8Q7"/>
<gene>
    <name evidence="3" type="ORF">RHIMIDRAFT_243479</name>
</gene>
<dbReference type="PANTHER" id="PTHR45982:SF3">
    <property type="entry name" value="F-BOX PROTEIN POF9"/>
    <property type="match status" value="1"/>
</dbReference>
<evidence type="ECO:0000313" key="4">
    <source>
        <dbReference type="Proteomes" id="UP000242254"/>
    </source>
</evidence>
<dbReference type="EMBL" id="KZ303842">
    <property type="protein sequence ID" value="PHZ17405.1"/>
    <property type="molecule type" value="Genomic_DNA"/>
</dbReference>
<evidence type="ECO:0000313" key="3">
    <source>
        <dbReference type="EMBL" id="PHZ17405.1"/>
    </source>
</evidence>
<keyword evidence="4" id="KW-1185">Reference proteome</keyword>
<dbReference type="Gene3D" id="2.130.10.30">
    <property type="entry name" value="Regulator of chromosome condensation 1/beta-lactamase-inhibitor protein II"/>
    <property type="match status" value="2"/>
</dbReference>
<protein>
    <recommendedName>
        <fullName evidence="2">F-box domain-containing protein</fullName>
    </recommendedName>
</protein>
<dbReference type="RefSeq" id="XP_023471113.1">
    <property type="nucleotide sequence ID" value="XM_023609947.1"/>
</dbReference>
<dbReference type="PANTHER" id="PTHR45982">
    <property type="entry name" value="REGULATOR OF CHROMOSOME CONDENSATION"/>
    <property type="match status" value="1"/>
</dbReference>
<dbReference type="GO" id="GO:0005737">
    <property type="term" value="C:cytoplasm"/>
    <property type="evidence" value="ECO:0007669"/>
    <property type="project" value="TreeGrafter"/>
</dbReference>
<dbReference type="PROSITE" id="PS50181">
    <property type="entry name" value="FBOX"/>
    <property type="match status" value="1"/>
</dbReference>
<dbReference type="PROSITE" id="PS00626">
    <property type="entry name" value="RCC1_2"/>
    <property type="match status" value="1"/>
</dbReference>
<evidence type="ECO:0000256" key="1">
    <source>
        <dbReference type="PROSITE-ProRule" id="PRU00235"/>
    </source>
</evidence>
<dbReference type="SUPFAM" id="SSF50985">
    <property type="entry name" value="RCC1/BLIP-II"/>
    <property type="match status" value="1"/>
</dbReference>
<dbReference type="InterPro" id="IPR009091">
    <property type="entry name" value="RCC1/BLIP-II"/>
</dbReference>
<proteinExistence type="predicted"/>
<dbReference type="GO" id="GO:0005085">
    <property type="term" value="F:guanyl-nucleotide exchange factor activity"/>
    <property type="evidence" value="ECO:0007669"/>
    <property type="project" value="TreeGrafter"/>
</dbReference>
<feature type="repeat" description="RCC1" evidence="1">
    <location>
        <begin position="409"/>
        <end position="461"/>
    </location>
</feature>
<dbReference type="SUPFAM" id="SSF81383">
    <property type="entry name" value="F-box domain"/>
    <property type="match status" value="1"/>
</dbReference>
<dbReference type="InterPro" id="IPR000408">
    <property type="entry name" value="Reg_chr_condens"/>
</dbReference>
<dbReference type="InterPro" id="IPR051553">
    <property type="entry name" value="Ran_GTPase-activating"/>
</dbReference>
<dbReference type="InterPro" id="IPR001810">
    <property type="entry name" value="F-box_dom"/>
</dbReference>
<dbReference type="Proteomes" id="UP000242254">
    <property type="component" value="Unassembled WGS sequence"/>
</dbReference>
<dbReference type="AlphaFoldDB" id="A0A2G4T8Q7"/>
<dbReference type="Gene3D" id="1.20.1280.50">
    <property type="match status" value="1"/>
</dbReference>
<sequence>MLTDLPVDILECILEYINAESLLELSRVSRFFYNIANDEYVWKKKCFDQFNIAHDIAYRKAGWRRLYLALRNPRVYTWGRNDDFRLGLKSTETSTFTVEISKREQRIRAGSEVAEPQEVYSLRGKGIVDIVSGGWSFHALDRFGYVWFWGILSKMHSFNTQRSIGADSVKIPTKLQTRVPDEHKVKFKSVASGRGHAIGLAQDGSVWHWSNCHVIQKVNLLSANSKVVQVTANWSYSSVLTEDGTIFIVPHPLYVSRMDIQNDFEPILAPTVVSMGVPSSAILQDPKDQVIQICGLDNYTMALTKYGRVLKLATKNDMAFATSPEQFVTFLTHFSASEREVSDRRGQVKRFITGSFESFAVYTDDDRVLLGSIHSTQDSEPRRLTGLDHKQVCKVSFGDYHYGALTSKGEIMTWGNYSSGALGHGANNQDLRAPQYVESLKHMYTFAIGFGGWQSSALVINVDE</sequence>
<dbReference type="Pfam" id="PF12937">
    <property type="entry name" value="F-box-like"/>
    <property type="match status" value="1"/>
</dbReference>
<dbReference type="SMART" id="SM00256">
    <property type="entry name" value="FBOX"/>
    <property type="match status" value="1"/>
</dbReference>
<accession>A0A2G4T8Q7</accession>
<organism evidence="3 4">
    <name type="scientific">Rhizopus microsporus ATCC 52813</name>
    <dbReference type="NCBI Taxonomy" id="1340429"/>
    <lineage>
        <taxon>Eukaryota</taxon>
        <taxon>Fungi</taxon>
        <taxon>Fungi incertae sedis</taxon>
        <taxon>Mucoromycota</taxon>
        <taxon>Mucoromycotina</taxon>
        <taxon>Mucoromycetes</taxon>
        <taxon>Mucorales</taxon>
        <taxon>Mucorineae</taxon>
        <taxon>Rhizopodaceae</taxon>
        <taxon>Rhizopus</taxon>
    </lineage>
</organism>
<feature type="domain" description="F-box" evidence="2">
    <location>
        <begin position="1"/>
        <end position="45"/>
    </location>
</feature>
<feature type="repeat" description="RCC1" evidence="1">
    <location>
        <begin position="73"/>
        <end position="143"/>
    </location>
</feature>
<reference evidence="3 4" key="1">
    <citation type="journal article" date="2016" name="Proc. Natl. Acad. Sci. U.S.A.">
        <title>Lipid metabolic changes in an early divergent fungus govern the establishment of a mutualistic symbiosis with endobacteria.</title>
        <authorList>
            <person name="Lastovetsky O.A."/>
            <person name="Gaspar M.L."/>
            <person name="Mondo S.J."/>
            <person name="LaButti K.M."/>
            <person name="Sandor L."/>
            <person name="Grigoriev I.V."/>
            <person name="Henry S.A."/>
            <person name="Pawlowska T.E."/>
        </authorList>
    </citation>
    <scope>NUCLEOTIDE SEQUENCE [LARGE SCALE GENOMIC DNA]</scope>
    <source>
        <strain evidence="3 4">ATCC 52813</strain>
    </source>
</reference>
<dbReference type="InterPro" id="IPR036047">
    <property type="entry name" value="F-box-like_dom_sf"/>
</dbReference>
<dbReference type="Pfam" id="PF00415">
    <property type="entry name" value="RCC1"/>
    <property type="match status" value="1"/>
</dbReference>
<evidence type="ECO:0000259" key="2">
    <source>
        <dbReference type="PROSITE" id="PS50181"/>
    </source>
</evidence>
<name>A0A2G4T8Q7_RHIZD</name>